<evidence type="ECO:0000256" key="3">
    <source>
        <dbReference type="RuleBase" id="RU003476"/>
    </source>
</evidence>
<dbReference type="Pfam" id="PF00293">
    <property type="entry name" value="NUDIX"/>
    <property type="match status" value="1"/>
</dbReference>
<dbReference type="PROSITE" id="PS00893">
    <property type="entry name" value="NUDIX_BOX"/>
    <property type="match status" value="1"/>
</dbReference>
<dbReference type="InterPro" id="IPR013078">
    <property type="entry name" value="His_Pase_superF_clade-1"/>
</dbReference>
<keyword evidence="7" id="KW-1185">Reference proteome</keyword>
<dbReference type="InterPro" id="IPR020476">
    <property type="entry name" value="Nudix_hydrolase"/>
</dbReference>
<reference evidence="6 7" key="1">
    <citation type="submission" date="2019-09" db="EMBL/GenBank/DDBJ databases">
        <title>Draft genome sequence of the thermophilic Saccharopolyspora hirsuta VKM Ac-666T.</title>
        <authorList>
            <person name="Lobastova T.G."/>
            <person name="Fokina V."/>
            <person name="Bragin E.Y."/>
            <person name="Shtratnikova V.Y."/>
            <person name="Starodumova I.P."/>
            <person name="Tarlachkov S.V."/>
            <person name="Donova M.V."/>
        </authorList>
    </citation>
    <scope>NUCLEOTIDE SEQUENCE [LARGE SCALE GENOMIC DNA]</scope>
    <source>
        <strain evidence="6 7">VKM Ac-666</strain>
    </source>
</reference>
<evidence type="ECO:0000256" key="4">
    <source>
        <dbReference type="SAM" id="MobiDB-lite"/>
    </source>
</evidence>
<organism evidence="6 7">
    <name type="scientific">Saccharopolyspora hirsuta</name>
    <dbReference type="NCBI Taxonomy" id="1837"/>
    <lineage>
        <taxon>Bacteria</taxon>
        <taxon>Bacillati</taxon>
        <taxon>Actinomycetota</taxon>
        <taxon>Actinomycetes</taxon>
        <taxon>Pseudonocardiales</taxon>
        <taxon>Pseudonocardiaceae</taxon>
        <taxon>Saccharopolyspora</taxon>
    </lineage>
</organism>
<dbReference type="Proteomes" id="UP000323946">
    <property type="component" value="Unassembled WGS sequence"/>
</dbReference>
<name>A0A5M7BQU5_SACHI</name>
<dbReference type="EMBL" id="VWPH01000007">
    <property type="protein sequence ID" value="KAA5832636.1"/>
    <property type="molecule type" value="Genomic_DNA"/>
</dbReference>
<dbReference type="Pfam" id="PF00300">
    <property type="entry name" value="His_Phos_1"/>
    <property type="match status" value="1"/>
</dbReference>
<dbReference type="CDD" id="cd03673">
    <property type="entry name" value="NUDIX_Ap6A_hydrolase"/>
    <property type="match status" value="1"/>
</dbReference>
<dbReference type="GO" id="GO:0006167">
    <property type="term" value="P:AMP biosynthetic process"/>
    <property type="evidence" value="ECO:0007669"/>
    <property type="project" value="TreeGrafter"/>
</dbReference>
<dbReference type="PANTHER" id="PTHR21340">
    <property type="entry name" value="DIADENOSINE 5,5-P1,P4-TETRAPHOSPHATE PYROPHOSPHOHYDROLASE MUTT"/>
    <property type="match status" value="1"/>
</dbReference>
<dbReference type="AlphaFoldDB" id="A0A5M7BQU5"/>
<dbReference type="InterPro" id="IPR029033">
    <property type="entry name" value="His_PPase_superfam"/>
</dbReference>
<dbReference type="PANTHER" id="PTHR21340:SF0">
    <property type="entry name" value="BIS(5'-NUCLEOSYL)-TETRAPHOSPHATASE [ASYMMETRICAL]"/>
    <property type="match status" value="1"/>
</dbReference>
<dbReference type="InterPro" id="IPR051325">
    <property type="entry name" value="Nudix_hydrolase_domain"/>
</dbReference>
<dbReference type="Gene3D" id="3.40.50.1240">
    <property type="entry name" value="Phosphoglycerate mutase-like"/>
    <property type="match status" value="1"/>
</dbReference>
<evidence type="ECO:0000256" key="1">
    <source>
        <dbReference type="ARBA" id="ARBA00005582"/>
    </source>
</evidence>
<protein>
    <submittedName>
        <fullName evidence="6">NUDIX hydrolase</fullName>
    </submittedName>
</protein>
<dbReference type="SUPFAM" id="SSF53254">
    <property type="entry name" value="Phosphoglycerate mutase-like"/>
    <property type="match status" value="1"/>
</dbReference>
<dbReference type="PRINTS" id="PR00502">
    <property type="entry name" value="NUDIXFAMILY"/>
</dbReference>
<dbReference type="CDD" id="cd07067">
    <property type="entry name" value="HP_PGM_like"/>
    <property type="match status" value="1"/>
</dbReference>
<evidence type="ECO:0000313" key="7">
    <source>
        <dbReference type="Proteomes" id="UP000323946"/>
    </source>
</evidence>
<accession>A0A5M7BQU5</accession>
<dbReference type="SUPFAM" id="SSF55811">
    <property type="entry name" value="Nudix"/>
    <property type="match status" value="1"/>
</dbReference>
<evidence type="ECO:0000313" key="6">
    <source>
        <dbReference type="EMBL" id="KAA5832636.1"/>
    </source>
</evidence>
<evidence type="ECO:0000259" key="5">
    <source>
        <dbReference type="PROSITE" id="PS51462"/>
    </source>
</evidence>
<proteinExistence type="inferred from homology"/>
<sequence length="334" mass="35115">MSVTENQPASEPIDGEPTDAPGRTVRAAGAVLWRDGPGGPEVAVVHRPRYDDWSLPKGKLDPGELPAHAAAREVAEETGFSCVLSRFLTRVTYAVPAPGGTAPKVVDYFAARANGGAFAPNGEVDELRWLPAAAARELLSYPHDGRVLDAFEELPAELATVLLVRHAKAGKRSEWAGDDVLRPLTEAGQQQRDALHSLLPLFGPVRVYSAPRLRCEQTVAPIAADLGIGIGTEPLFSEEGYLADPAAAVARMLRVAAGTGPALVCSQGGVIPDLVARLADSGALSGRPGLRPGEVASRKGSVWTLSFRRTPVTGNGSAPQLHLVAADYLTDPIP</sequence>
<evidence type="ECO:0000256" key="2">
    <source>
        <dbReference type="ARBA" id="ARBA00022801"/>
    </source>
</evidence>
<keyword evidence="2 3" id="KW-0378">Hydrolase</keyword>
<dbReference type="Gene3D" id="3.90.79.10">
    <property type="entry name" value="Nucleoside Triphosphate Pyrophosphohydrolase"/>
    <property type="match status" value="1"/>
</dbReference>
<dbReference type="GO" id="GO:0006754">
    <property type="term" value="P:ATP biosynthetic process"/>
    <property type="evidence" value="ECO:0007669"/>
    <property type="project" value="TreeGrafter"/>
</dbReference>
<dbReference type="PROSITE" id="PS51462">
    <property type="entry name" value="NUDIX"/>
    <property type="match status" value="1"/>
</dbReference>
<dbReference type="InterPro" id="IPR020084">
    <property type="entry name" value="NUDIX_hydrolase_CS"/>
</dbReference>
<feature type="domain" description="Nudix hydrolase" evidence="5">
    <location>
        <begin position="23"/>
        <end position="152"/>
    </location>
</feature>
<dbReference type="OrthoDB" id="4287477at2"/>
<dbReference type="SMR" id="A0A5M7BQU5"/>
<gene>
    <name evidence="6" type="ORF">F1721_16705</name>
</gene>
<feature type="region of interest" description="Disordered" evidence="4">
    <location>
        <begin position="1"/>
        <end position="27"/>
    </location>
</feature>
<dbReference type="SMART" id="SM00855">
    <property type="entry name" value="PGAM"/>
    <property type="match status" value="1"/>
</dbReference>
<dbReference type="GO" id="GO:0004081">
    <property type="term" value="F:bis(5'-nucleosyl)-tetraphosphatase (asymmetrical) activity"/>
    <property type="evidence" value="ECO:0007669"/>
    <property type="project" value="TreeGrafter"/>
</dbReference>
<dbReference type="InterPro" id="IPR000086">
    <property type="entry name" value="NUDIX_hydrolase_dom"/>
</dbReference>
<comment type="caution">
    <text evidence="6">The sequence shown here is derived from an EMBL/GenBank/DDBJ whole genome shotgun (WGS) entry which is preliminary data.</text>
</comment>
<comment type="similarity">
    <text evidence="1 3">Belongs to the Nudix hydrolase family.</text>
</comment>
<dbReference type="InterPro" id="IPR015797">
    <property type="entry name" value="NUDIX_hydrolase-like_dom_sf"/>
</dbReference>
<dbReference type="RefSeq" id="WP_150067622.1">
    <property type="nucleotide sequence ID" value="NZ_VWPH01000007.1"/>
</dbReference>